<dbReference type="Proteomes" id="UP000658320">
    <property type="component" value="Unassembled WGS sequence"/>
</dbReference>
<dbReference type="EMBL" id="BMSX01000010">
    <property type="protein sequence ID" value="GGR24030.1"/>
    <property type="molecule type" value="Genomic_DNA"/>
</dbReference>
<evidence type="ECO:0000313" key="1">
    <source>
        <dbReference type="EMBL" id="GGR24030.1"/>
    </source>
</evidence>
<reference evidence="1" key="2">
    <citation type="submission" date="2020-09" db="EMBL/GenBank/DDBJ databases">
        <authorList>
            <person name="Sun Q."/>
            <person name="Ohkuma M."/>
        </authorList>
    </citation>
    <scope>NUCLEOTIDE SEQUENCE</scope>
    <source>
        <strain evidence="1">JCM 4346</strain>
    </source>
</reference>
<sequence>MTALDDYFVGYGPEQIEDIQVHERPDGSSVIETVTYRPIRVFEYQPDRSLIELHGEDADRALEAFWAEYDRLAEEENDR</sequence>
<keyword evidence="2" id="KW-1185">Reference proteome</keyword>
<gene>
    <name evidence="1" type="ORF">GCM10010251_45130</name>
</gene>
<organism evidence="1 2">
    <name type="scientific">Streptomyces aurantiogriseus</name>
    <dbReference type="NCBI Taxonomy" id="66870"/>
    <lineage>
        <taxon>Bacteria</taxon>
        <taxon>Bacillati</taxon>
        <taxon>Actinomycetota</taxon>
        <taxon>Actinomycetes</taxon>
        <taxon>Kitasatosporales</taxon>
        <taxon>Streptomycetaceae</taxon>
        <taxon>Streptomyces</taxon>
    </lineage>
</organism>
<evidence type="ECO:0000313" key="2">
    <source>
        <dbReference type="Proteomes" id="UP000658320"/>
    </source>
</evidence>
<name>A0A918CHI8_9ACTN</name>
<proteinExistence type="predicted"/>
<dbReference type="RefSeq" id="WP_189939373.1">
    <property type="nucleotide sequence ID" value="NZ_BMSX01000010.1"/>
</dbReference>
<reference evidence="1" key="1">
    <citation type="journal article" date="2014" name="Int. J. Syst. Evol. Microbiol.">
        <title>Complete genome sequence of Corynebacterium casei LMG S-19264T (=DSM 44701T), isolated from a smear-ripened cheese.</title>
        <authorList>
            <consortium name="US DOE Joint Genome Institute (JGI-PGF)"/>
            <person name="Walter F."/>
            <person name="Albersmeier A."/>
            <person name="Kalinowski J."/>
            <person name="Ruckert C."/>
        </authorList>
    </citation>
    <scope>NUCLEOTIDE SEQUENCE</scope>
    <source>
        <strain evidence="1">JCM 4346</strain>
    </source>
</reference>
<accession>A0A918CHI8</accession>
<comment type="caution">
    <text evidence="1">The sequence shown here is derived from an EMBL/GenBank/DDBJ whole genome shotgun (WGS) entry which is preliminary data.</text>
</comment>
<protein>
    <submittedName>
        <fullName evidence="1">Uncharacterized protein</fullName>
    </submittedName>
</protein>
<dbReference type="AlphaFoldDB" id="A0A918CHI8"/>